<proteinExistence type="inferred from homology"/>
<evidence type="ECO:0000256" key="1">
    <source>
        <dbReference type="ARBA" id="ARBA00005187"/>
    </source>
</evidence>
<dbReference type="InterPro" id="IPR033738">
    <property type="entry name" value="AsnB_N"/>
</dbReference>
<dbReference type="SUPFAM" id="SSF56235">
    <property type="entry name" value="N-terminal nucleophile aminohydrolases (Ntn hydrolases)"/>
    <property type="match status" value="1"/>
</dbReference>
<evidence type="ECO:0000313" key="9">
    <source>
        <dbReference type="EMBL" id="MFC3120835.1"/>
    </source>
</evidence>
<dbReference type="InterPro" id="IPR001962">
    <property type="entry name" value="Asn_synthase"/>
</dbReference>
<dbReference type="CDD" id="cd01991">
    <property type="entry name" value="Asn_synthase_B_C"/>
    <property type="match status" value="1"/>
</dbReference>
<sequence>MCGIAGFLTNNYANLTEQHLKQMGEAIAHRGPDASGEHLDEQVGLCHRRLSILDLSPLGRQPMYSEDNNVVIVFNGEIYNFLELRAELEQQGCHFKSSSDTEVIIKLYERDGIDCLPLLNGMFAFALWDKQQEQLFIARDRLGKKPLYYYMSDDTYTSEGSDASVSKAENASFAYNFNSNSKFAFASEIKALLTLPDIKKEVRTDAVSDFFAYQYIPDPKSIFKHIHKLPPAHYMLVKGGTLTIEKYWQLSFANQSSDNEQESVEKVKSLIADATKRRMISDVPLGAFLSGGVDSSGVVATMSALSEKPIKTCTIAFDNEKYNEAEFAKLVSEQYKTEHHEFAVNQNVEDSIEHVVSFFDEPFGDPSLVPTFFVSELARKEVTVAIAGDGGDEVFAGYEKYTTDYIENRIREKFPSWIRRYIFPSLASFCGLINIRTFKRAKSLLRSLSVEPDMGFYISNSFITDEQWQDIIKPQIRQELGDYHPSIYTLQHYASADGNDHLSKILYTDMKTYMSAGILVKVDRMSMANSLEVRAPIMDKEVIEFAATMPSSMKLRGTEKKYALKEAFKSMLSEDILYRKKMGFSVPLAQWFRVELKSIASKYLLEQAEGIPHYFDKDKVSKLWHEHQSGSEDHSAVLWSMLMFEMWWHRYMRNA</sequence>
<organism evidence="9 10">
    <name type="scientific">Agaribacter flavus</name>
    <dbReference type="NCBI Taxonomy" id="1902781"/>
    <lineage>
        <taxon>Bacteria</taxon>
        <taxon>Pseudomonadati</taxon>
        <taxon>Pseudomonadota</taxon>
        <taxon>Gammaproteobacteria</taxon>
        <taxon>Alteromonadales</taxon>
        <taxon>Alteromonadaceae</taxon>
        <taxon>Agaribacter</taxon>
    </lineage>
</organism>
<dbReference type="PROSITE" id="PS51278">
    <property type="entry name" value="GATASE_TYPE_2"/>
    <property type="match status" value="1"/>
</dbReference>
<dbReference type="InterPro" id="IPR017932">
    <property type="entry name" value="GATase_2_dom"/>
</dbReference>
<dbReference type="EC" id="6.3.5.4" evidence="3"/>
<keyword evidence="10" id="KW-1185">Reference proteome</keyword>
<comment type="similarity">
    <text evidence="2">Belongs to the asparagine synthetase family.</text>
</comment>
<evidence type="ECO:0000256" key="7">
    <source>
        <dbReference type="ARBA" id="ARBA00048741"/>
    </source>
</evidence>
<evidence type="ECO:0000256" key="2">
    <source>
        <dbReference type="ARBA" id="ARBA00005752"/>
    </source>
</evidence>
<dbReference type="RefSeq" id="WP_376918978.1">
    <property type="nucleotide sequence ID" value="NZ_JBHRSW010000006.1"/>
</dbReference>
<dbReference type="InterPro" id="IPR051786">
    <property type="entry name" value="ASN_synthetase/amidase"/>
</dbReference>
<reference evidence="10" key="1">
    <citation type="journal article" date="2019" name="Int. J. Syst. Evol. Microbiol.">
        <title>The Global Catalogue of Microorganisms (GCM) 10K type strain sequencing project: providing services to taxonomists for standard genome sequencing and annotation.</title>
        <authorList>
            <consortium name="The Broad Institute Genomics Platform"/>
            <consortium name="The Broad Institute Genome Sequencing Center for Infectious Disease"/>
            <person name="Wu L."/>
            <person name="Ma J."/>
        </authorList>
    </citation>
    <scope>NUCLEOTIDE SEQUENCE [LARGE SCALE GENOMIC DNA]</scope>
    <source>
        <strain evidence="10">KCTC 52473</strain>
    </source>
</reference>
<dbReference type="CDD" id="cd00712">
    <property type="entry name" value="AsnB"/>
    <property type="match status" value="1"/>
</dbReference>
<comment type="catalytic activity">
    <reaction evidence="7">
        <text>L-aspartate + L-glutamine + ATP + H2O = L-asparagine + L-glutamate + AMP + diphosphate + H(+)</text>
        <dbReference type="Rhea" id="RHEA:12228"/>
        <dbReference type="ChEBI" id="CHEBI:15377"/>
        <dbReference type="ChEBI" id="CHEBI:15378"/>
        <dbReference type="ChEBI" id="CHEBI:29985"/>
        <dbReference type="ChEBI" id="CHEBI:29991"/>
        <dbReference type="ChEBI" id="CHEBI:30616"/>
        <dbReference type="ChEBI" id="CHEBI:33019"/>
        <dbReference type="ChEBI" id="CHEBI:58048"/>
        <dbReference type="ChEBI" id="CHEBI:58359"/>
        <dbReference type="ChEBI" id="CHEBI:456215"/>
        <dbReference type="EC" id="6.3.5.4"/>
    </reaction>
</comment>
<evidence type="ECO:0000313" key="10">
    <source>
        <dbReference type="Proteomes" id="UP001595478"/>
    </source>
</evidence>
<evidence type="ECO:0000256" key="4">
    <source>
        <dbReference type="ARBA" id="ARBA00022741"/>
    </source>
</evidence>
<dbReference type="EMBL" id="JBHRSW010000006">
    <property type="protein sequence ID" value="MFC3120835.1"/>
    <property type="molecule type" value="Genomic_DNA"/>
</dbReference>
<dbReference type="InterPro" id="IPR014729">
    <property type="entry name" value="Rossmann-like_a/b/a_fold"/>
</dbReference>
<keyword evidence="9" id="KW-0436">Ligase</keyword>
<keyword evidence="4" id="KW-0547">Nucleotide-binding</keyword>
<dbReference type="PIRSF" id="PIRSF001589">
    <property type="entry name" value="Asn_synthetase_glu-h"/>
    <property type="match status" value="1"/>
</dbReference>
<dbReference type="Gene3D" id="3.40.50.620">
    <property type="entry name" value="HUPs"/>
    <property type="match status" value="1"/>
</dbReference>
<dbReference type="PANTHER" id="PTHR43284:SF1">
    <property type="entry name" value="ASPARAGINE SYNTHETASE"/>
    <property type="match status" value="1"/>
</dbReference>
<gene>
    <name evidence="9" type="primary">asnB</name>
    <name evidence="9" type="ORF">ACFOHL_04345</name>
</gene>
<dbReference type="NCBIfam" id="TIGR01536">
    <property type="entry name" value="asn_synth_AEB"/>
    <property type="match status" value="1"/>
</dbReference>
<dbReference type="GO" id="GO:0004066">
    <property type="term" value="F:asparagine synthase (glutamine-hydrolyzing) activity"/>
    <property type="evidence" value="ECO:0007669"/>
    <property type="project" value="UniProtKB-EC"/>
</dbReference>
<dbReference type="Gene3D" id="3.60.20.10">
    <property type="entry name" value="Glutamine Phosphoribosylpyrophosphate, subunit 1, domain 1"/>
    <property type="match status" value="1"/>
</dbReference>
<evidence type="ECO:0000259" key="8">
    <source>
        <dbReference type="PROSITE" id="PS51278"/>
    </source>
</evidence>
<dbReference type="SUPFAM" id="SSF52402">
    <property type="entry name" value="Adenine nucleotide alpha hydrolases-like"/>
    <property type="match status" value="1"/>
</dbReference>
<name>A0ABV7FPH3_9ALTE</name>
<dbReference type="Proteomes" id="UP001595478">
    <property type="component" value="Unassembled WGS sequence"/>
</dbReference>
<comment type="pathway">
    <text evidence="1">Amino-acid biosynthesis; L-asparagine biosynthesis; L-asparagine from L-aspartate (L-Gln route): step 1/1.</text>
</comment>
<evidence type="ECO:0000256" key="5">
    <source>
        <dbReference type="ARBA" id="ARBA00022840"/>
    </source>
</evidence>
<keyword evidence="5" id="KW-0067">ATP-binding</keyword>
<protein>
    <recommendedName>
        <fullName evidence="3">asparagine synthase (glutamine-hydrolyzing)</fullName>
        <ecNumber evidence="3">6.3.5.4</ecNumber>
    </recommendedName>
</protein>
<evidence type="ECO:0000256" key="3">
    <source>
        <dbReference type="ARBA" id="ARBA00012737"/>
    </source>
</evidence>
<evidence type="ECO:0000256" key="6">
    <source>
        <dbReference type="ARBA" id="ARBA00022962"/>
    </source>
</evidence>
<accession>A0ABV7FPH3</accession>
<keyword evidence="6" id="KW-0315">Glutamine amidotransferase</keyword>
<dbReference type="PANTHER" id="PTHR43284">
    <property type="entry name" value="ASPARAGINE SYNTHETASE (GLUTAMINE-HYDROLYZING)"/>
    <property type="match status" value="1"/>
</dbReference>
<feature type="domain" description="Glutamine amidotransferase type-2" evidence="8">
    <location>
        <begin position="2"/>
        <end position="240"/>
    </location>
</feature>
<dbReference type="InterPro" id="IPR029055">
    <property type="entry name" value="Ntn_hydrolases_N"/>
</dbReference>
<comment type="caution">
    <text evidence="9">The sequence shown here is derived from an EMBL/GenBank/DDBJ whole genome shotgun (WGS) entry which is preliminary data.</text>
</comment>
<dbReference type="Pfam" id="PF00733">
    <property type="entry name" value="Asn_synthase"/>
    <property type="match status" value="1"/>
</dbReference>
<dbReference type="InterPro" id="IPR006426">
    <property type="entry name" value="Asn_synth_AEB"/>
</dbReference>
<dbReference type="Pfam" id="PF13537">
    <property type="entry name" value="GATase_7"/>
    <property type="match status" value="1"/>
</dbReference>